<keyword evidence="3" id="KW-1185">Reference proteome</keyword>
<dbReference type="PROSITE" id="PS51257">
    <property type="entry name" value="PROKAR_LIPOPROTEIN"/>
    <property type="match status" value="1"/>
</dbReference>
<organism evidence="2 3">
    <name type="scientific">Sphingobacterium hungaricum</name>
    <dbReference type="NCBI Taxonomy" id="2082723"/>
    <lineage>
        <taxon>Bacteria</taxon>
        <taxon>Pseudomonadati</taxon>
        <taxon>Bacteroidota</taxon>
        <taxon>Sphingobacteriia</taxon>
        <taxon>Sphingobacteriales</taxon>
        <taxon>Sphingobacteriaceae</taxon>
        <taxon>Sphingobacterium</taxon>
    </lineage>
</organism>
<reference evidence="2" key="1">
    <citation type="submission" date="2018-02" db="EMBL/GenBank/DDBJ databases">
        <authorList>
            <person name="Vasarhelyi B.M."/>
            <person name="Deshmukh S."/>
            <person name="Balint B."/>
            <person name="Kukolya J."/>
        </authorList>
    </citation>
    <scope>NUCLEOTIDE SEQUENCE</scope>
    <source>
        <strain evidence="2">KB22</strain>
    </source>
</reference>
<keyword evidence="1" id="KW-0732">Signal</keyword>
<evidence type="ECO:0008006" key="4">
    <source>
        <dbReference type="Google" id="ProtNLM"/>
    </source>
</evidence>
<dbReference type="RefSeq" id="WP_196935372.1">
    <property type="nucleotide sequence ID" value="NZ_MU158698.1"/>
</dbReference>
<comment type="caution">
    <text evidence="2">The sequence shown here is derived from an EMBL/GenBank/DDBJ whole genome shotgun (WGS) entry which is preliminary data.</text>
</comment>
<protein>
    <recommendedName>
        <fullName evidence="4">Lipocalin-like domain-containing protein</fullName>
    </recommendedName>
</protein>
<dbReference type="EMBL" id="PRDK01000004">
    <property type="protein sequence ID" value="MBE8713431.1"/>
    <property type="molecule type" value="Genomic_DNA"/>
</dbReference>
<gene>
    <name evidence="2" type="ORF">C4F49_07050</name>
</gene>
<sequence>MKSIIYLLGMCLSLSFFSCNKSDELNDLNLEELDGTWQLVYADFGSEIYFGKGPLIEDGYIISFDGSGNFTSTQFDDCQKGTYEVEEGYITFTFDCPNSGNLLSSGIQKGNYSFDDGFLYLTPTYMVCIEGCYSQFKKISD</sequence>
<evidence type="ECO:0000313" key="2">
    <source>
        <dbReference type="EMBL" id="MBE8713431.1"/>
    </source>
</evidence>
<feature type="signal peptide" evidence="1">
    <location>
        <begin position="1"/>
        <end position="21"/>
    </location>
</feature>
<evidence type="ECO:0000256" key="1">
    <source>
        <dbReference type="SAM" id="SignalP"/>
    </source>
</evidence>
<dbReference type="AlphaFoldDB" id="A0A928UU77"/>
<proteinExistence type="predicted"/>
<feature type="chain" id="PRO_5036858338" description="Lipocalin-like domain-containing protein" evidence="1">
    <location>
        <begin position="22"/>
        <end position="141"/>
    </location>
</feature>
<evidence type="ECO:0000313" key="3">
    <source>
        <dbReference type="Proteomes" id="UP000616201"/>
    </source>
</evidence>
<dbReference type="Proteomes" id="UP000616201">
    <property type="component" value="Unassembled WGS sequence"/>
</dbReference>
<accession>A0A928UU77</accession>
<name>A0A928UU77_9SPHI</name>